<gene>
    <name evidence="1" type="ORF">F4Y08_03345</name>
</gene>
<evidence type="ECO:0000313" key="1">
    <source>
        <dbReference type="EMBL" id="MYD89363.1"/>
    </source>
</evidence>
<organism evidence="1">
    <name type="scientific">Caldilineaceae bacterium SB0662_bin_9</name>
    <dbReference type="NCBI Taxonomy" id="2605258"/>
    <lineage>
        <taxon>Bacteria</taxon>
        <taxon>Bacillati</taxon>
        <taxon>Chloroflexota</taxon>
        <taxon>Caldilineae</taxon>
        <taxon>Caldilineales</taxon>
        <taxon>Caldilineaceae</taxon>
    </lineage>
</organism>
<protein>
    <submittedName>
        <fullName evidence="1">Uncharacterized protein</fullName>
    </submittedName>
</protein>
<dbReference type="AlphaFoldDB" id="A0A6B1DRP6"/>
<proteinExistence type="predicted"/>
<sequence length="89" mass="9956">MVEVGLQFMEGGDKVSPTGCVRQYEDVGHETIVRELAQNALDAARTAKRKCELRFEIRSVPTASLPGIATYQHHLADDGMKEWGIITRR</sequence>
<reference evidence="1" key="1">
    <citation type="submission" date="2019-09" db="EMBL/GenBank/DDBJ databases">
        <title>Characterisation of the sponge microbiome using genome-centric metagenomics.</title>
        <authorList>
            <person name="Engelberts J.P."/>
            <person name="Robbins S.J."/>
            <person name="De Goeij J.M."/>
            <person name="Aranda M."/>
            <person name="Bell S.C."/>
            <person name="Webster N.S."/>
        </authorList>
    </citation>
    <scope>NUCLEOTIDE SEQUENCE</scope>
    <source>
        <strain evidence="1">SB0662_bin_9</strain>
    </source>
</reference>
<comment type="caution">
    <text evidence="1">The sequence shown here is derived from an EMBL/GenBank/DDBJ whole genome shotgun (WGS) entry which is preliminary data.</text>
</comment>
<accession>A0A6B1DRP6</accession>
<dbReference type="EMBL" id="VXPY01000018">
    <property type="protein sequence ID" value="MYD89363.1"/>
    <property type="molecule type" value="Genomic_DNA"/>
</dbReference>
<name>A0A6B1DRP6_9CHLR</name>